<dbReference type="InterPro" id="IPR000683">
    <property type="entry name" value="Gfo/Idh/MocA-like_OxRdtase_N"/>
</dbReference>
<dbReference type="InterPro" id="IPR055170">
    <property type="entry name" value="GFO_IDH_MocA-like_dom"/>
</dbReference>
<accession>A0A239CZ32</accession>
<dbReference type="Gene3D" id="3.40.50.720">
    <property type="entry name" value="NAD(P)-binding Rossmann-like Domain"/>
    <property type="match status" value="1"/>
</dbReference>
<protein>
    <submittedName>
        <fullName evidence="5">Predicted dehydrogenase</fullName>
    </submittedName>
</protein>
<dbReference type="RefSeq" id="WP_089373528.1">
    <property type="nucleotide sequence ID" value="NZ_BMEP01000001.1"/>
</dbReference>
<dbReference type="PANTHER" id="PTHR22604">
    <property type="entry name" value="OXIDOREDUCTASES"/>
    <property type="match status" value="1"/>
</dbReference>
<reference evidence="5 6" key="1">
    <citation type="submission" date="2017-06" db="EMBL/GenBank/DDBJ databases">
        <authorList>
            <person name="Kim H.J."/>
            <person name="Triplett B.A."/>
        </authorList>
    </citation>
    <scope>NUCLEOTIDE SEQUENCE [LARGE SCALE GENOMIC DNA]</scope>
    <source>
        <strain evidence="5 6">DSM 25597</strain>
    </source>
</reference>
<dbReference type="PANTHER" id="PTHR22604:SF105">
    <property type="entry name" value="TRANS-1,2-DIHYDROBENZENE-1,2-DIOL DEHYDROGENASE"/>
    <property type="match status" value="1"/>
</dbReference>
<dbReference type="EMBL" id="FZNY01000009">
    <property type="protein sequence ID" value="SNS24901.1"/>
    <property type="molecule type" value="Genomic_DNA"/>
</dbReference>
<dbReference type="OrthoDB" id="9815825at2"/>
<dbReference type="Gene3D" id="3.30.360.10">
    <property type="entry name" value="Dihydrodipicolinate Reductase, domain 2"/>
    <property type="match status" value="1"/>
</dbReference>
<name>A0A239CZ32_9FLAO</name>
<dbReference type="Pfam" id="PF01408">
    <property type="entry name" value="GFO_IDH_MocA"/>
    <property type="match status" value="1"/>
</dbReference>
<dbReference type="Proteomes" id="UP000198379">
    <property type="component" value="Unassembled WGS sequence"/>
</dbReference>
<sequence length="325" mass="36293">MHNTHWAILGCGHIAHKFAEDLIATQGATLYAVGSRSLEKAENFKQQHQAHKAYASYEALVKDPKVAIVYIATPHVFHKEVTLLCLAHGKAVLCEKPFAMNHKEVKYMIAFAKAKQTFLMEALWTYFLPHYQYVLQMVHSKELGAIKSLKADFGINVPKDPSHRLYNKNLGGGSLLDVGIYPVFAAMTLLGNPDKIEAKATLDTNGIDLNCDMELTYPNQVKAHLFSAIDTKTDTTCLIELEKGTICINSRFHDPAGISITISKNGDTKTINFPGSVHGYHYEILHCQEMLAQGKIESDIMTFEKSIQLITLLDTIRKEIGLVYE</sequence>
<organism evidence="5 6">
    <name type="scientific">Dokdonia pacifica</name>
    <dbReference type="NCBI Taxonomy" id="1627892"/>
    <lineage>
        <taxon>Bacteria</taxon>
        <taxon>Pseudomonadati</taxon>
        <taxon>Bacteroidota</taxon>
        <taxon>Flavobacteriia</taxon>
        <taxon>Flavobacteriales</taxon>
        <taxon>Flavobacteriaceae</taxon>
        <taxon>Dokdonia</taxon>
    </lineage>
</organism>
<dbReference type="SUPFAM" id="SSF51735">
    <property type="entry name" value="NAD(P)-binding Rossmann-fold domains"/>
    <property type="match status" value="1"/>
</dbReference>
<dbReference type="Pfam" id="PF22725">
    <property type="entry name" value="GFO_IDH_MocA_C3"/>
    <property type="match status" value="1"/>
</dbReference>
<evidence type="ECO:0000313" key="6">
    <source>
        <dbReference type="Proteomes" id="UP000198379"/>
    </source>
</evidence>
<proteinExistence type="inferred from homology"/>
<keyword evidence="6" id="KW-1185">Reference proteome</keyword>
<evidence type="ECO:0000256" key="1">
    <source>
        <dbReference type="ARBA" id="ARBA00010928"/>
    </source>
</evidence>
<evidence type="ECO:0000313" key="5">
    <source>
        <dbReference type="EMBL" id="SNS24901.1"/>
    </source>
</evidence>
<keyword evidence="2" id="KW-0560">Oxidoreductase</keyword>
<feature type="domain" description="Gfo/Idh/MocA-like oxidoreductase N-terminal" evidence="3">
    <location>
        <begin position="5"/>
        <end position="120"/>
    </location>
</feature>
<dbReference type="GO" id="GO:0016491">
    <property type="term" value="F:oxidoreductase activity"/>
    <property type="evidence" value="ECO:0007669"/>
    <property type="project" value="UniProtKB-KW"/>
</dbReference>
<gene>
    <name evidence="5" type="ORF">SAMN06265376_10936</name>
</gene>
<dbReference type="SUPFAM" id="SSF55347">
    <property type="entry name" value="Glyceraldehyde-3-phosphate dehydrogenase-like, C-terminal domain"/>
    <property type="match status" value="1"/>
</dbReference>
<dbReference type="GO" id="GO:0000166">
    <property type="term" value="F:nucleotide binding"/>
    <property type="evidence" value="ECO:0007669"/>
    <property type="project" value="InterPro"/>
</dbReference>
<dbReference type="InterPro" id="IPR036291">
    <property type="entry name" value="NAD(P)-bd_dom_sf"/>
</dbReference>
<dbReference type="AlphaFoldDB" id="A0A239CZ32"/>
<evidence type="ECO:0000259" key="4">
    <source>
        <dbReference type="Pfam" id="PF22725"/>
    </source>
</evidence>
<evidence type="ECO:0000259" key="3">
    <source>
        <dbReference type="Pfam" id="PF01408"/>
    </source>
</evidence>
<dbReference type="InterPro" id="IPR050984">
    <property type="entry name" value="Gfo/Idh/MocA_domain"/>
</dbReference>
<evidence type="ECO:0000256" key="2">
    <source>
        <dbReference type="ARBA" id="ARBA00023002"/>
    </source>
</evidence>
<feature type="domain" description="GFO/IDH/MocA-like oxidoreductase" evidence="4">
    <location>
        <begin position="131"/>
        <end position="246"/>
    </location>
</feature>
<comment type="similarity">
    <text evidence="1">Belongs to the Gfo/Idh/MocA family.</text>
</comment>